<comment type="caution">
    <text evidence="1">The sequence shown here is derived from an EMBL/GenBank/DDBJ whole genome shotgun (WGS) entry which is preliminary data.</text>
</comment>
<name>A0ACB8CAG0_DERSI</name>
<sequence length="326" mass="36070">MKSLWIFTAVFLEYLVATGSHASPDFWVHAQWTEFKALYRKNYSSVEEELFRKKIFLDNRYMIAKHNERYGRRLVSYKLKMNQYGDLLQQEFEEMMGSGVRVSGDPLGRMNESTFLPPQNMDTSLPKSVDWRSTLVSSVKDQGLCGACWAFSAAAAIEGQHARKTGRLVELSVQDLLDCCGEAYENSGCAGGLMDNAFRCTRDRGSIDTADSYPYVAKVGPCRFNNSTAGASVSGHMVVLPRDDEKMLQVAVATVGPISAADNFCGMFEVDHAVVVVGYGVADDGTSYWILKNSWGKNWGQGGYMRLAKDANNQCGIATLASFPLV</sequence>
<protein>
    <submittedName>
        <fullName evidence="1">Uncharacterized protein</fullName>
    </submittedName>
</protein>
<gene>
    <name evidence="1" type="ORF">HPB49_016578</name>
</gene>
<evidence type="ECO:0000313" key="2">
    <source>
        <dbReference type="Proteomes" id="UP000821865"/>
    </source>
</evidence>
<proteinExistence type="predicted"/>
<dbReference type="EMBL" id="CM023477">
    <property type="protein sequence ID" value="KAH7937830.1"/>
    <property type="molecule type" value="Genomic_DNA"/>
</dbReference>
<reference evidence="1" key="1">
    <citation type="submission" date="2020-05" db="EMBL/GenBank/DDBJ databases">
        <title>Large-scale comparative analyses of tick genomes elucidate their genetic diversity and vector capacities.</title>
        <authorList>
            <person name="Jia N."/>
            <person name="Wang J."/>
            <person name="Shi W."/>
            <person name="Du L."/>
            <person name="Sun Y."/>
            <person name="Zhan W."/>
            <person name="Jiang J."/>
            <person name="Wang Q."/>
            <person name="Zhang B."/>
            <person name="Ji P."/>
            <person name="Sakyi L.B."/>
            <person name="Cui X."/>
            <person name="Yuan T."/>
            <person name="Jiang B."/>
            <person name="Yang W."/>
            <person name="Lam T.T.-Y."/>
            <person name="Chang Q."/>
            <person name="Ding S."/>
            <person name="Wang X."/>
            <person name="Zhu J."/>
            <person name="Ruan X."/>
            <person name="Zhao L."/>
            <person name="Wei J."/>
            <person name="Que T."/>
            <person name="Du C."/>
            <person name="Cheng J."/>
            <person name="Dai P."/>
            <person name="Han X."/>
            <person name="Huang E."/>
            <person name="Gao Y."/>
            <person name="Liu J."/>
            <person name="Shao H."/>
            <person name="Ye R."/>
            <person name="Li L."/>
            <person name="Wei W."/>
            <person name="Wang X."/>
            <person name="Wang C."/>
            <person name="Yang T."/>
            <person name="Huo Q."/>
            <person name="Li W."/>
            <person name="Guo W."/>
            <person name="Chen H."/>
            <person name="Zhou L."/>
            <person name="Ni X."/>
            <person name="Tian J."/>
            <person name="Zhou Y."/>
            <person name="Sheng Y."/>
            <person name="Liu T."/>
            <person name="Pan Y."/>
            <person name="Xia L."/>
            <person name="Li J."/>
            <person name="Zhao F."/>
            <person name="Cao W."/>
        </authorList>
    </citation>
    <scope>NUCLEOTIDE SEQUENCE</scope>
    <source>
        <strain evidence="1">Dsil-2018</strain>
    </source>
</reference>
<accession>A0ACB8CAG0</accession>
<organism evidence="1 2">
    <name type="scientific">Dermacentor silvarum</name>
    <name type="common">Tick</name>
    <dbReference type="NCBI Taxonomy" id="543639"/>
    <lineage>
        <taxon>Eukaryota</taxon>
        <taxon>Metazoa</taxon>
        <taxon>Ecdysozoa</taxon>
        <taxon>Arthropoda</taxon>
        <taxon>Chelicerata</taxon>
        <taxon>Arachnida</taxon>
        <taxon>Acari</taxon>
        <taxon>Parasitiformes</taxon>
        <taxon>Ixodida</taxon>
        <taxon>Ixodoidea</taxon>
        <taxon>Ixodidae</taxon>
        <taxon>Rhipicephalinae</taxon>
        <taxon>Dermacentor</taxon>
    </lineage>
</organism>
<keyword evidence="2" id="KW-1185">Reference proteome</keyword>
<dbReference type="Proteomes" id="UP000821865">
    <property type="component" value="Chromosome 8"/>
</dbReference>
<evidence type="ECO:0000313" key="1">
    <source>
        <dbReference type="EMBL" id="KAH7937830.1"/>
    </source>
</evidence>